<dbReference type="InterPro" id="IPR046815">
    <property type="entry name" value="P2RX7_C"/>
</dbReference>
<dbReference type="PANTHER" id="PTHR36981:SF1">
    <property type="entry name" value="P2X PURINORECEPTOR 7 INTRACELLULAR DOMAIN-CONTAINING PROTEIN"/>
    <property type="match status" value="1"/>
</dbReference>
<dbReference type="Proteomes" id="UP000821853">
    <property type="component" value="Chromosome 5"/>
</dbReference>
<dbReference type="EMBL" id="JABSTR010000007">
    <property type="protein sequence ID" value="KAH9375181.1"/>
    <property type="molecule type" value="Genomic_DNA"/>
</dbReference>
<dbReference type="Pfam" id="PF20478">
    <property type="entry name" value="P2RX7_C"/>
    <property type="match status" value="1"/>
</dbReference>
<keyword evidence="4" id="KW-1185">Reference proteome</keyword>
<name>A0A9J6GIC3_HAELO</name>
<feature type="domain" description="P2X purinoreceptor 7 intracellular" evidence="2">
    <location>
        <begin position="41"/>
        <end position="110"/>
    </location>
</feature>
<dbReference type="OMA" id="AYECICC"/>
<evidence type="ECO:0000313" key="4">
    <source>
        <dbReference type="Proteomes" id="UP000821853"/>
    </source>
</evidence>
<dbReference type="OrthoDB" id="6586554at2759"/>
<dbReference type="AlphaFoldDB" id="A0A9J6GIC3"/>
<comment type="caution">
    <text evidence="3">The sequence shown here is derived from an EMBL/GenBank/DDBJ whole genome shotgun (WGS) entry which is preliminary data.</text>
</comment>
<protein>
    <recommendedName>
        <fullName evidence="2">P2X purinoreceptor 7 intracellular domain-containing protein</fullName>
    </recommendedName>
</protein>
<reference evidence="3 4" key="1">
    <citation type="journal article" date="2020" name="Cell">
        <title>Large-Scale Comparative Analyses of Tick Genomes Elucidate Their Genetic Diversity and Vector Capacities.</title>
        <authorList>
            <consortium name="Tick Genome and Microbiome Consortium (TIGMIC)"/>
            <person name="Jia N."/>
            <person name="Wang J."/>
            <person name="Shi W."/>
            <person name="Du L."/>
            <person name="Sun Y."/>
            <person name="Zhan W."/>
            <person name="Jiang J.F."/>
            <person name="Wang Q."/>
            <person name="Zhang B."/>
            <person name="Ji P."/>
            <person name="Bell-Sakyi L."/>
            <person name="Cui X.M."/>
            <person name="Yuan T.T."/>
            <person name="Jiang B.G."/>
            <person name="Yang W.F."/>
            <person name="Lam T.T."/>
            <person name="Chang Q.C."/>
            <person name="Ding S.J."/>
            <person name="Wang X.J."/>
            <person name="Zhu J.G."/>
            <person name="Ruan X.D."/>
            <person name="Zhao L."/>
            <person name="Wei J.T."/>
            <person name="Ye R.Z."/>
            <person name="Que T.C."/>
            <person name="Du C.H."/>
            <person name="Zhou Y.H."/>
            <person name="Cheng J.X."/>
            <person name="Dai P.F."/>
            <person name="Guo W.B."/>
            <person name="Han X.H."/>
            <person name="Huang E.J."/>
            <person name="Li L.F."/>
            <person name="Wei W."/>
            <person name="Gao Y.C."/>
            <person name="Liu J.Z."/>
            <person name="Shao H.Z."/>
            <person name="Wang X."/>
            <person name="Wang C.C."/>
            <person name="Yang T.C."/>
            <person name="Huo Q.B."/>
            <person name="Li W."/>
            <person name="Chen H.Y."/>
            <person name="Chen S.E."/>
            <person name="Zhou L.G."/>
            <person name="Ni X.B."/>
            <person name="Tian J.H."/>
            <person name="Sheng Y."/>
            <person name="Liu T."/>
            <person name="Pan Y.S."/>
            <person name="Xia L.Y."/>
            <person name="Li J."/>
            <person name="Zhao F."/>
            <person name="Cao W.C."/>
        </authorList>
    </citation>
    <scope>NUCLEOTIDE SEQUENCE [LARGE SCALE GENOMIC DNA]</scope>
    <source>
        <strain evidence="3">HaeL-2018</strain>
    </source>
</reference>
<gene>
    <name evidence="3" type="ORF">HPB48_003206</name>
</gene>
<feature type="region of interest" description="Disordered" evidence="1">
    <location>
        <begin position="124"/>
        <end position="154"/>
    </location>
</feature>
<proteinExistence type="predicted"/>
<feature type="region of interest" description="Disordered" evidence="1">
    <location>
        <begin position="23"/>
        <end position="59"/>
    </location>
</feature>
<evidence type="ECO:0000256" key="1">
    <source>
        <dbReference type="SAM" id="MobiDB-lite"/>
    </source>
</evidence>
<evidence type="ECO:0000259" key="2">
    <source>
        <dbReference type="Pfam" id="PF20478"/>
    </source>
</evidence>
<dbReference type="VEuPathDB" id="VectorBase:HLOH_061041"/>
<accession>A0A9J6GIC3</accession>
<dbReference type="PANTHER" id="PTHR36981">
    <property type="entry name" value="ZGC:195170"/>
    <property type="match status" value="1"/>
</dbReference>
<organism evidence="3 4">
    <name type="scientific">Haemaphysalis longicornis</name>
    <name type="common">Bush tick</name>
    <dbReference type="NCBI Taxonomy" id="44386"/>
    <lineage>
        <taxon>Eukaryota</taxon>
        <taxon>Metazoa</taxon>
        <taxon>Ecdysozoa</taxon>
        <taxon>Arthropoda</taxon>
        <taxon>Chelicerata</taxon>
        <taxon>Arachnida</taxon>
        <taxon>Acari</taxon>
        <taxon>Parasitiformes</taxon>
        <taxon>Ixodida</taxon>
        <taxon>Ixodoidea</taxon>
        <taxon>Ixodidae</taxon>
        <taxon>Haemaphysalinae</taxon>
        <taxon>Haemaphysalis</taxon>
    </lineage>
</organism>
<evidence type="ECO:0000313" key="3">
    <source>
        <dbReference type="EMBL" id="KAH9375181.1"/>
    </source>
</evidence>
<feature type="compositionally biased region" description="Acidic residues" evidence="1">
    <location>
        <begin position="37"/>
        <end position="47"/>
    </location>
</feature>
<sequence length="154" mass="17581">MASLHNLSEREKRMLEIMQQQKLDPYAMGPEKQVSSDESDSEPDFDDGPPSPDPARLQNTDWCSCKNCVVMTYAYECICCRELLQICTETCVTYDPYYAILCLDPVVLRVAYVDVRLNGEDYGVEDEHRRNPRPANGAVPCYGYAPTGEQRRKK</sequence>